<accession>C1C0A9</accession>
<evidence type="ECO:0000256" key="2">
    <source>
        <dbReference type="ARBA" id="ARBA00022777"/>
    </source>
</evidence>
<organism evidence="4">
    <name type="scientific">Caligus clemensi</name>
    <name type="common">Sea louse</name>
    <dbReference type="NCBI Taxonomy" id="344056"/>
    <lineage>
        <taxon>Eukaryota</taxon>
        <taxon>Metazoa</taxon>
        <taxon>Ecdysozoa</taxon>
        <taxon>Arthropoda</taxon>
        <taxon>Crustacea</taxon>
        <taxon>Multicrustacea</taxon>
        <taxon>Hexanauplia</taxon>
        <taxon>Copepoda</taxon>
        <taxon>Siphonostomatoida</taxon>
        <taxon>Caligidae</taxon>
        <taxon>Caligus</taxon>
    </lineage>
</organism>
<dbReference type="InterPro" id="IPR011611">
    <property type="entry name" value="PfkB_dom"/>
</dbReference>
<dbReference type="EMBL" id="BT080288">
    <property type="protein sequence ID" value="ACO14712.1"/>
    <property type="molecule type" value="mRNA"/>
</dbReference>
<evidence type="ECO:0000259" key="3">
    <source>
        <dbReference type="Pfam" id="PF00294"/>
    </source>
</evidence>
<dbReference type="Pfam" id="PF00294">
    <property type="entry name" value="PfkB"/>
    <property type="match status" value="1"/>
</dbReference>
<dbReference type="PANTHER" id="PTHR10584:SF166">
    <property type="entry name" value="RIBOKINASE"/>
    <property type="match status" value="1"/>
</dbReference>
<keyword evidence="2 4" id="KW-0418">Kinase</keyword>
<proteinExistence type="evidence at transcript level"/>
<dbReference type="PANTHER" id="PTHR10584">
    <property type="entry name" value="SUGAR KINASE"/>
    <property type="match status" value="1"/>
</dbReference>
<dbReference type="GO" id="GO:0016301">
    <property type="term" value="F:kinase activity"/>
    <property type="evidence" value="ECO:0007669"/>
    <property type="project" value="UniProtKB-KW"/>
</dbReference>
<evidence type="ECO:0000256" key="1">
    <source>
        <dbReference type="ARBA" id="ARBA00022679"/>
    </source>
</evidence>
<protein>
    <submittedName>
        <fullName evidence="4">Ribokinase</fullName>
    </submittedName>
</protein>
<dbReference type="InterPro" id="IPR002139">
    <property type="entry name" value="Ribo/fructo_kinase"/>
</dbReference>
<dbReference type="Gene3D" id="3.40.1190.20">
    <property type="match status" value="1"/>
</dbReference>
<reference evidence="4" key="1">
    <citation type="submission" date="2009-03" db="EMBL/GenBank/DDBJ databases">
        <title>Caligus clemensi ESTs and full-length cDNAs.</title>
        <authorList>
            <person name="Yasuike M."/>
            <person name="von Schalburg K."/>
            <person name="Cooper G."/>
            <person name="Leong J."/>
            <person name="Jones S.R.M."/>
            <person name="Koop B.F."/>
        </authorList>
    </citation>
    <scope>NUCLEOTIDE SEQUENCE</scope>
    <source>
        <tissue evidence="4">Whole</tissue>
    </source>
</reference>
<gene>
    <name evidence="4" type="primary">RBSK</name>
</gene>
<dbReference type="InterPro" id="IPR029056">
    <property type="entry name" value="Ribokinase-like"/>
</dbReference>
<dbReference type="PRINTS" id="PR00990">
    <property type="entry name" value="RIBOKINASE"/>
</dbReference>
<keyword evidence="1" id="KW-0808">Transferase</keyword>
<sequence length="212" mass="23033">MSLGANDLFNEEDVDRTFIALSSAEKISWAIVGTEIYWGSVLATLRSASNLGARTLLNFAPVPDVLQDTDELLSKVSILCVNEVEAKALSGSTDCVESMDKLLLQVPIVIITLGAKGAVFKSQEAPEPVFVSIPEKYKPSQIVDTTGAGDAFIGSLSYYLGKFARMDLPSANQLREMIRRSCIIAALSITRKGTQSSYFSRKLLPEDLFTSI</sequence>
<dbReference type="GO" id="GO:0005829">
    <property type="term" value="C:cytosol"/>
    <property type="evidence" value="ECO:0007669"/>
    <property type="project" value="TreeGrafter"/>
</dbReference>
<dbReference type="SUPFAM" id="SSF53613">
    <property type="entry name" value="Ribokinase-like"/>
    <property type="match status" value="1"/>
</dbReference>
<dbReference type="AlphaFoldDB" id="C1C0A9"/>
<dbReference type="GO" id="GO:0006796">
    <property type="term" value="P:phosphate-containing compound metabolic process"/>
    <property type="evidence" value="ECO:0007669"/>
    <property type="project" value="UniProtKB-ARBA"/>
</dbReference>
<feature type="domain" description="Carbohydrate kinase PfkB" evidence="3">
    <location>
        <begin position="46"/>
        <end position="197"/>
    </location>
</feature>
<name>C1C0A9_CALCM</name>
<evidence type="ECO:0000313" key="4">
    <source>
        <dbReference type="EMBL" id="ACO14712.1"/>
    </source>
</evidence>